<dbReference type="Proteomes" id="UP000053392">
    <property type="component" value="Unassembled WGS sequence"/>
</dbReference>
<gene>
    <name evidence="2" type="ORF">I313_02877</name>
</gene>
<evidence type="ECO:0000313" key="2">
    <source>
        <dbReference type="EMBL" id="KIR40931.1"/>
    </source>
</evidence>
<name>A0A0D0V0D7_9TREE</name>
<proteinExistence type="predicted"/>
<dbReference type="HOGENOM" id="CLU_1626977_0_0_1"/>
<feature type="region of interest" description="Disordered" evidence="1">
    <location>
        <begin position="100"/>
        <end position="163"/>
    </location>
</feature>
<accession>A0A0D0V0D7</accession>
<feature type="compositionally biased region" description="Acidic residues" evidence="1">
    <location>
        <begin position="125"/>
        <end position="136"/>
    </location>
</feature>
<protein>
    <submittedName>
        <fullName evidence="2">Uncharacterized protein</fullName>
    </submittedName>
</protein>
<dbReference type="OrthoDB" id="10312421at2759"/>
<evidence type="ECO:0000256" key="1">
    <source>
        <dbReference type="SAM" id="MobiDB-lite"/>
    </source>
</evidence>
<dbReference type="AlphaFoldDB" id="A0A0D0V0D7"/>
<sequence length="163" mass="18400">MNVVDQEQRSKLILSLRFFGERRRNHKYSTYRVDSPLSPKEEDFWKVAAKKEIYELRDLTENKKTEVLNSSFEKTRLALGPPDWYNSSCGWCLGGEVNEGGDGLETEVGEEVSQGCNTDSLARAEEDEDEEDDGEDGGYRVMSGLDDEEEGGAGLFGAWKDEQ</sequence>
<keyword evidence="3" id="KW-1185">Reference proteome</keyword>
<organism evidence="2 3">
    <name type="scientific">Cryptococcus deuterogattii Ram5</name>
    <dbReference type="NCBI Taxonomy" id="1296110"/>
    <lineage>
        <taxon>Eukaryota</taxon>
        <taxon>Fungi</taxon>
        <taxon>Dikarya</taxon>
        <taxon>Basidiomycota</taxon>
        <taxon>Agaricomycotina</taxon>
        <taxon>Tremellomycetes</taxon>
        <taxon>Tremellales</taxon>
        <taxon>Cryptococcaceae</taxon>
        <taxon>Cryptococcus</taxon>
        <taxon>Cryptococcus gattii species complex</taxon>
    </lineage>
</organism>
<dbReference type="EMBL" id="KN847901">
    <property type="protein sequence ID" value="KIR40931.1"/>
    <property type="molecule type" value="Genomic_DNA"/>
</dbReference>
<evidence type="ECO:0000313" key="3">
    <source>
        <dbReference type="Proteomes" id="UP000053392"/>
    </source>
</evidence>
<reference evidence="2 3" key="1">
    <citation type="submission" date="2015-01" db="EMBL/GenBank/DDBJ databases">
        <title>The Genome Sequence of Cryptococcus gattii Ram5.</title>
        <authorList>
            <consortium name="The Broad Institute Genomics Platform"/>
            <person name="Cuomo C."/>
            <person name="Litvintseva A."/>
            <person name="Chen Y."/>
            <person name="Heitman J."/>
            <person name="Sun S."/>
            <person name="Springer D."/>
            <person name="Dromer F."/>
            <person name="Young S."/>
            <person name="Zeng Q."/>
            <person name="Gargeya S."/>
            <person name="Abouelleil A."/>
            <person name="Alvarado L."/>
            <person name="Chapman S.B."/>
            <person name="Gainer-Dewar J."/>
            <person name="Goldberg J."/>
            <person name="Griggs A."/>
            <person name="Gujja S."/>
            <person name="Hansen M."/>
            <person name="Howarth C."/>
            <person name="Imamovic A."/>
            <person name="Larimer J."/>
            <person name="Murphy C."/>
            <person name="Naylor J."/>
            <person name="Pearson M."/>
            <person name="Priest M."/>
            <person name="Roberts A."/>
            <person name="Saif S."/>
            <person name="Shea T."/>
            <person name="Sykes S."/>
            <person name="Wortman J."/>
            <person name="Nusbaum C."/>
            <person name="Birren B."/>
        </authorList>
    </citation>
    <scope>NUCLEOTIDE SEQUENCE [LARGE SCALE GENOMIC DNA]</scope>
    <source>
        <strain evidence="2 3">Ram5</strain>
    </source>
</reference>